<protein>
    <submittedName>
        <fullName evidence="2">Pol polyprotein</fullName>
    </submittedName>
</protein>
<evidence type="ECO:0000313" key="3">
    <source>
        <dbReference type="Proteomes" id="UP000762676"/>
    </source>
</evidence>
<proteinExistence type="predicted"/>
<feature type="region of interest" description="Disordered" evidence="1">
    <location>
        <begin position="48"/>
        <end position="76"/>
    </location>
</feature>
<keyword evidence="3" id="KW-1185">Reference proteome</keyword>
<comment type="caution">
    <text evidence="2">The sequence shown here is derived from an EMBL/GenBank/DDBJ whole genome shotgun (WGS) entry which is preliminary data.</text>
</comment>
<dbReference type="AlphaFoldDB" id="A0AAV4I9K3"/>
<accession>A0AAV4I9K3</accession>
<dbReference type="EMBL" id="BMAT01013178">
    <property type="protein sequence ID" value="GFS07109.1"/>
    <property type="molecule type" value="Genomic_DNA"/>
</dbReference>
<organism evidence="2 3">
    <name type="scientific">Elysia marginata</name>
    <dbReference type="NCBI Taxonomy" id="1093978"/>
    <lineage>
        <taxon>Eukaryota</taxon>
        <taxon>Metazoa</taxon>
        <taxon>Spiralia</taxon>
        <taxon>Lophotrochozoa</taxon>
        <taxon>Mollusca</taxon>
        <taxon>Gastropoda</taxon>
        <taxon>Heterobranchia</taxon>
        <taxon>Euthyneura</taxon>
        <taxon>Panpulmonata</taxon>
        <taxon>Sacoglossa</taxon>
        <taxon>Placobranchoidea</taxon>
        <taxon>Plakobranchidae</taxon>
        <taxon>Elysia</taxon>
    </lineage>
</organism>
<evidence type="ECO:0000256" key="1">
    <source>
        <dbReference type="SAM" id="MobiDB-lite"/>
    </source>
</evidence>
<evidence type="ECO:0000313" key="2">
    <source>
        <dbReference type="EMBL" id="GFS07109.1"/>
    </source>
</evidence>
<name>A0AAV4I9K3_9GAST</name>
<dbReference type="Proteomes" id="UP000762676">
    <property type="component" value="Unassembled WGS sequence"/>
</dbReference>
<feature type="region of interest" description="Disordered" evidence="1">
    <location>
        <begin position="88"/>
        <end position="108"/>
    </location>
</feature>
<reference evidence="2 3" key="1">
    <citation type="journal article" date="2021" name="Elife">
        <title>Chloroplast acquisition without the gene transfer in kleptoplastic sea slugs, Plakobranchus ocellatus.</title>
        <authorList>
            <person name="Maeda T."/>
            <person name="Takahashi S."/>
            <person name="Yoshida T."/>
            <person name="Shimamura S."/>
            <person name="Takaki Y."/>
            <person name="Nagai Y."/>
            <person name="Toyoda A."/>
            <person name="Suzuki Y."/>
            <person name="Arimoto A."/>
            <person name="Ishii H."/>
            <person name="Satoh N."/>
            <person name="Nishiyama T."/>
            <person name="Hasebe M."/>
            <person name="Maruyama T."/>
            <person name="Minagawa J."/>
            <person name="Obokata J."/>
            <person name="Shigenobu S."/>
        </authorList>
    </citation>
    <scope>NUCLEOTIDE SEQUENCE [LARGE SCALE GENOMIC DNA]</scope>
</reference>
<gene>
    <name evidence="2" type="ORF">ElyMa_006562100</name>
</gene>
<sequence length="108" mass="12026">MVVTDNNPLSHLQTAKLGAIGQRWAAELALFNLTIKFRPRKQNASAYVLSRHPVQEPDGPGESETRHHAGPPLRRSIVKPYDQAWLDDRSPLCGAKSYSDSSEYDGQI</sequence>